<dbReference type="Pfam" id="PF06325">
    <property type="entry name" value="PrmA"/>
    <property type="match status" value="1"/>
</dbReference>
<dbReference type="GO" id="GO:0032259">
    <property type="term" value="P:methylation"/>
    <property type="evidence" value="ECO:0007669"/>
    <property type="project" value="UniProtKB-KW"/>
</dbReference>
<dbReference type="SUPFAM" id="SSF53335">
    <property type="entry name" value="S-adenosyl-L-methionine-dependent methyltransferases"/>
    <property type="match status" value="1"/>
</dbReference>
<gene>
    <name evidence="1" type="ORF">M5G17_14070</name>
</gene>
<keyword evidence="1" id="KW-0689">Ribosomal protein</keyword>
<protein>
    <submittedName>
        <fullName evidence="1">50S ribosomal protein L11 methyltransferase</fullName>
    </submittedName>
</protein>
<comment type="caution">
    <text evidence="1">The sequence shown here is derived from an EMBL/GenBank/DDBJ whole genome shotgun (WGS) entry which is preliminary data.</text>
</comment>
<dbReference type="EMBL" id="JAMDGZ010000028">
    <property type="protein sequence ID" value="MDD1014797.1"/>
    <property type="molecule type" value="Genomic_DNA"/>
</dbReference>
<dbReference type="Gene3D" id="3.40.50.150">
    <property type="entry name" value="Vaccinia Virus protein VP39"/>
    <property type="match status" value="1"/>
</dbReference>
<proteinExistence type="predicted"/>
<keyword evidence="1" id="KW-0687">Ribonucleoprotein</keyword>
<reference evidence="1 2" key="1">
    <citation type="submission" date="2022-05" db="EMBL/GenBank/DDBJ databases">
        <title>Novel Pseudomonas spp. Isolated from a Rainbow Trout Aquaculture Facility.</title>
        <authorList>
            <person name="Testerman T."/>
            <person name="Graf J."/>
        </authorList>
    </citation>
    <scope>NUCLEOTIDE SEQUENCE [LARGE SCALE GENOMIC DNA]</scope>
    <source>
        <strain evidence="1 2">ID1025</strain>
    </source>
</reference>
<dbReference type="GO" id="GO:0008168">
    <property type="term" value="F:methyltransferase activity"/>
    <property type="evidence" value="ECO:0007669"/>
    <property type="project" value="UniProtKB-KW"/>
</dbReference>
<organism evidence="1 2">
    <name type="scientific">Pseudomonas rubra</name>
    <dbReference type="NCBI Taxonomy" id="2942627"/>
    <lineage>
        <taxon>Bacteria</taxon>
        <taxon>Pseudomonadati</taxon>
        <taxon>Pseudomonadota</taxon>
        <taxon>Gammaproteobacteria</taxon>
        <taxon>Pseudomonadales</taxon>
        <taxon>Pseudomonadaceae</taxon>
        <taxon>Pseudomonas</taxon>
    </lineage>
</organism>
<dbReference type="GO" id="GO:0005840">
    <property type="term" value="C:ribosome"/>
    <property type="evidence" value="ECO:0007669"/>
    <property type="project" value="UniProtKB-KW"/>
</dbReference>
<accession>A0ABT5P9D1</accession>
<name>A0ABT5P9D1_9PSED</name>
<dbReference type="Proteomes" id="UP001148184">
    <property type="component" value="Unassembled WGS sequence"/>
</dbReference>
<dbReference type="CDD" id="cd02440">
    <property type="entry name" value="AdoMet_MTases"/>
    <property type="match status" value="1"/>
</dbReference>
<keyword evidence="2" id="KW-1185">Reference proteome</keyword>
<keyword evidence="1" id="KW-0489">Methyltransferase</keyword>
<sequence>MKGLIDKAWMVERLLPLQHSPKQKDIGAPLSAYFGLGCCVELERNPGVFEVSPAGLALGAYLVKSAGNVKPGQRFLDVGTGSGVHALLARQLGYECVCATDICERSVLLAQQNERNNFADECILFEVGDLFEGVSDFLFDRIVFNPPG</sequence>
<evidence type="ECO:0000313" key="1">
    <source>
        <dbReference type="EMBL" id="MDD1014797.1"/>
    </source>
</evidence>
<evidence type="ECO:0000313" key="2">
    <source>
        <dbReference type="Proteomes" id="UP001148184"/>
    </source>
</evidence>
<dbReference type="RefSeq" id="WP_273893509.1">
    <property type="nucleotide sequence ID" value="NZ_JAMDGP010000086.1"/>
</dbReference>
<keyword evidence="1" id="KW-0808">Transferase</keyword>
<dbReference type="InterPro" id="IPR029063">
    <property type="entry name" value="SAM-dependent_MTases_sf"/>
</dbReference>